<sequence length="119" mass="13872">MLSIDYNIDMISISTSIEDIKEAQEAYENEFLMYQPIIEEKAMDLYSKNPAEAQSYLTDYVNDNINKVVDGWWSLAQRLVGKYCDGYITYPDGKQDAVGYPTWWLETVEFGKEEMEPKE</sequence>
<dbReference type="RefSeq" id="WP_200778724.1">
    <property type="nucleotide sequence ID" value="NZ_FNPD01000006.1"/>
</dbReference>
<proteinExistence type="predicted"/>
<dbReference type="EMBL" id="FNPD01000006">
    <property type="protein sequence ID" value="SDX93616.1"/>
    <property type="molecule type" value="Genomic_DNA"/>
</dbReference>
<keyword evidence="2" id="KW-1185">Reference proteome</keyword>
<organism evidence="1 2">
    <name type="scientific">Acetomicrobium thermoterrenum DSM 13490</name>
    <dbReference type="NCBI Taxonomy" id="1120987"/>
    <lineage>
        <taxon>Bacteria</taxon>
        <taxon>Thermotogati</taxon>
        <taxon>Synergistota</taxon>
        <taxon>Synergistia</taxon>
        <taxon>Synergistales</taxon>
        <taxon>Acetomicrobiaceae</taxon>
        <taxon>Acetomicrobium</taxon>
    </lineage>
</organism>
<accession>A0A1H3FRI6</accession>
<dbReference type="Proteomes" id="UP000199266">
    <property type="component" value="Unassembled WGS sequence"/>
</dbReference>
<protein>
    <submittedName>
        <fullName evidence="1">Uncharacterized protein</fullName>
    </submittedName>
</protein>
<evidence type="ECO:0000313" key="2">
    <source>
        <dbReference type="Proteomes" id="UP000199266"/>
    </source>
</evidence>
<gene>
    <name evidence="1" type="ORF">SAMN03080603_01216</name>
</gene>
<name>A0A1H3FRI6_9BACT</name>
<reference evidence="2" key="1">
    <citation type="submission" date="2016-10" db="EMBL/GenBank/DDBJ databases">
        <authorList>
            <person name="Varghese N."/>
            <person name="Submissions S."/>
        </authorList>
    </citation>
    <scope>NUCLEOTIDE SEQUENCE [LARGE SCALE GENOMIC DNA]</scope>
    <source>
        <strain evidence="2">DSM 13490</strain>
    </source>
</reference>
<dbReference type="AlphaFoldDB" id="A0A1H3FRI6"/>
<evidence type="ECO:0000313" key="1">
    <source>
        <dbReference type="EMBL" id="SDX93616.1"/>
    </source>
</evidence>